<dbReference type="EMBL" id="NVSR01000010">
    <property type="protein sequence ID" value="PCI29803.1"/>
    <property type="molecule type" value="Genomic_DNA"/>
</dbReference>
<dbReference type="GO" id="GO:0000155">
    <property type="term" value="F:phosphorelay sensor kinase activity"/>
    <property type="evidence" value="ECO:0007669"/>
    <property type="project" value="InterPro"/>
</dbReference>
<dbReference type="Pfam" id="PF00072">
    <property type="entry name" value="Response_reg"/>
    <property type="match status" value="1"/>
</dbReference>
<evidence type="ECO:0000313" key="8">
    <source>
        <dbReference type="Proteomes" id="UP000218113"/>
    </source>
</evidence>
<reference evidence="8" key="1">
    <citation type="submission" date="2017-08" db="EMBL/GenBank/DDBJ databases">
        <title>A dynamic microbial community with high functional redundancy inhabits the cold, oxic subseafloor aquifer.</title>
        <authorList>
            <person name="Tully B.J."/>
            <person name="Wheat C.G."/>
            <person name="Glazer B.T."/>
            <person name="Huber J.A."/>
        </authorList>
    </citation>
    <scope>NUCLEOTIDE SEQUENCE [LARGE SCALE GENOMIC DNA]</scope>
</reference>
<proteinExistence type="predicted"/>
<dbReference type="InterPro" id="IPR005467">
    <property type="entry name" value="His_kinase_dom"/>
</dbReference>
<feature type="domain" description="Response regulatory" evidence="6">
    <location>
        <begin position="528"/>
        <end position="644"/>
    </location>
</feature>
<dbReference type="SMART" id="SM00388">
    <property type="entry name" value="HisKA"/>
    <property type="match status" value="1"/>
</dbReference>
<dbReference type="PANTHER" id="PTHR43547">
    <property type="entry name" value="TWO-COMPONENT HISTIDINE KINASE"/>
    <property type="match status" value="1"/>
</dbReference>
<sequence length="650" mass="73454">MKQKIRVLVAIFSPESPDSLLQQLEGFDVLSLLQGNAVDSFPAIKTLDLLLIQTSHSPEAAIAFAQGVKEYSDSSPVPILICADNKLIKQELIQIFSLDSTDVLYRPFSKILLHQKIHSLVQQRAVMDQVKGQLWELEQQVITLRKSTEQYREEIRKRSEDRKKLSKGYQIFTAVLSGIEENICVVNLQSEEVLFANQQLKTTLGFDPTGKVAQKSNVYLRNAPYLSYSQERLLNELGEPQSVICEDFFHEPTGKWYSIKNCAIRWINNEYVRLEITTDITAQKQNQLLLEQAKEEAIKANLLKDKFLSMVAHDIKSPFTTILATIRRVIKKEEKLSAIHQKLLTNSLDSGTHLLKMISELLKMGRFSSGAIIPELKTVEIFSLVNKFIFLVAEQAKKKGVTINNEIPQQTYLFVDSYLFGEVIINLLTNAIKFCGQGGEVRIYTPSTVKKLLVIQDNGVGITPEFLPDLFNCERRMTTLGTAGEVGTGLGLLYCHDIIHAHQGTLSIESVLGQGTTIYIQLPSKPIRILFVHESSLMDTKFHHYFEPLNIEFIEPATMKEAKDVLFQHPPDLAIFDVLSLRDESLQLLKKLKQTPTITKIPTIIMVGGQDRDFRKHAFQLGGDAFLHKPIEPQELLHCIQGLINLSTNS</sequence>
<dbReference type="InterPro" id="IPR003661">
    <property type="entry name" value="HisK_dim/P_dom"/>
</dbReference>
<evidence type="ECO:0000256" key="3">
    <source>
        <dbReference type="ARBA" id="ARBA00022553"/>
    </source>
</evidence>
<dbReference type="InterPro" id="IPR036097">
    <property type="entry name" value="HisK_dim/P_sf"/>
</dbReference>
<name>A0A2A4T8B9_9DELT</name>
<evidence type="ECO:0000259" key="5">
    <source>
        <dbReference type="PROSITE" id="PS50109"/>
    </source>
</evidence>
<dbReference type="PROSITE" id="PS50110">
    <property type="entry name" value="RESPONSE_REGULATORY"/>
    <property type="match status" value="1"/>
</dbReference>
<evidence type="ECO:0000256" key="2">
    <source>
        <dbReference type="ARBA" id="ARBA00012438"/>
    </source>
</evidence>
<protein>
    <recommendedName>
        <fullName evidence="2">histidine kinase</fullName>
        <ecNumber evidence="2">2.7.13.3</ecNumber>
    </recommendedName>
</protein>
<dbReference type="PRINTS" id="PR00344">
    <property type="entry name" value="BCTRLSENSOR"/>
</dbReference>
<keyword evidence="3 4" id="KW-0597">Phosphoprotein</keyword>
<comment type="catalytic activity">
    <reaction evidence="1">
        <text>ATP + protein L-histidine = ADP + protein N-phospho-L-histidine.</text>
        <dbReference type="EC" id="2.7.13.3"/>
    </reaction>
</comment>
<evidence type="ECO:0000313" key="7">
    <source>
        <dbReference type="EMBL" id="PCI29803.1"/>
    </source>
</evidence>
<evidence type="ECO:0000256" key="1">
    <source>
        <dbReference type="ARBA" id="ARBA00000085"/>
    </source>
</evidence>
<dbReference type="Gene3D" id="3.40.50.2300">
    <property type="match status" value="1"/>
</dbReference>
<organism evidence="7 8">
    <name type="scientific">SAR324 cluster bacterium</name>
    <dbReference type="NCBI Taxonomy" id="2024889"/>
    <lineage>
        <taxon>Bacteria</taxon>
        <taxon>Deltaproteobacteria</taxon>
        <taxon>SAR324 cluster</taxon>
    </lineage>
</organism>
<evidence type="ECO:0000259" key="6">
    <source>
        <dbReference type="PROSITE" id="PS50110"/>
    </source>
</evidence>
<dbReference type="InterPro" id="IPR011006">
    <property type="entry name" value="CheY-like_superfamily"/>
</dbReference>
<dbReference type="EC" id="2.7.13.3" evidence="2"/>
<dbReference type="SUPFAM" id="SSF55874">
    <property type="entry name" value="ATPase domain of HSP90 chaperone/DNA topoisomerase II/histidine kinase"/>
    <property type="match status" value="1"/>
</dbReference>
<dbReference type="PANTHER" id="PTHR43547:SF2">
    <property type="entry name" value="HYBRID SIGNAL TRANSDUCTION HISTIDINE KINASE C"/>
    <property type="match status" value="1"/>
</dbReference>
<evidence type="ECO:0000256" key="4">
    <source>
        <dbReference type="PROSITE-ProRule" id="PRU00169"/>
    </source>
</evidence>
<dbReference type="CDD" id="cd00156">
    <property type="entry name" value="REC"/>
    <property type="match status" value="1"/>
</dbReference>
<dbReference type="Gene3D" id="1.10.287.130">
    <property type="match status" value="1"/>
</dbReference>
<feature type="domain" description="Histidine kinase" evidence="5">
    <location>
        <begin position="310"/>
        <end position="526"/>
    </location>
</feature>
<feature type="modified residue" description="4-aspartylphosphate" evidence="4">
    <location>
        <position position="577"/>
    </location>
</feature>
<dbReference type="Proteomes" id="UP000218113">
    <property type="component" value="Unassembled WGS sequence"/>
</dbReference>
<accession>A0A2A4T8B9</accession>
<dbReference type="InterPro" id="IPR001789">
    <property type="entry name" value="Sig_transdc_resp-reg_receiver"/>
</dbReference>
<dbReference type="AlphaFoldDB" id="A0A2A4T8B9"/>
<dbReference type="SMART" id="SM00448">
    <property type="entry name" value="REC"/>
    <property type="match status" value="1"/>
</dbReference>
<dbReference type="InterPro" id="IPR036890">
    <property type="entry name" value="HATPase_C_sf"/>
</dbReference>
<dbReference type="PROSITE" id="PS50109">
    <property type="entry name" value="HIS_KIN"/>
    <property type="match status" value="1"/>
</dbReference>
<dbReference type="Pfam" id="PF00512">
    <property type="entry name" value="HisKA"/>
    <property type="match status" value="1"/>
</dbReference>
<dbReference type="SMART" id="SM00387">
    <property type="entry name" value="HATPase_c"/>
    <property type="match status" value="1"/>
</dbReference>
<dbReference type="CDD" id="cd00082">
    <property type="entry name" value="HisKA"/>
    <property type="match status" value="1"/>
</dbReference>
<dbReference type="Gene3D" id="3.30.450.20">
    <property type="entry name" value="PAS domain"/>
    <property type="match status" value="1"/>
</dbReference>
<dbReference type="Gene3D" id="3.30.565.10">
    <property type="entry name" value="Histidine kinase-like ATPase, C-terminal domain"/>
    <property type="match status" value="1"/>
</dbReference>
<dbReference type="Pfam" id="PF02518">
    <property type="entry name" value="HATPase_c"/>
    <property type="match status" value="1"/>
</dbReference>
<dbReference type="SUPFAM" id="SSF47384">
    <property type="entry name" value="Homodimeric domain of signal transducing histidine kinase"/>
    <property type="match status" value="1"/>
</dbReference>
<comment type="caution">
    <text evidence="7">The sequence shown here is derived from an EMBL/GenBank/DDBJ whole genome shotgun (WGS) entry which is preliminary data.</text>
</comment>
<dbReference type="SUPFAM" id="SSF52172">
    <property type="entry name" value="CheY-like"/>
    <property type="match status" value="1"/>
</dbReference>
<dbReference type="CDD" id="cd00075">
    <property type="entry name" value="HATPase"/>
    <property type="match status" value="1"/>
</dbReference>
<dbReference type="InterPro" id="IPR003594">
    <property type="entry name" value="HATPase_dom"/>
</dbReference>
<gene>
    <name evidence="7" type="ORF">COB67_03390</name>
</gene>
<dbReference type="InterPro" id="IPR004358">
    <property type="entry name" value="Sig_transdc_His_kin-like_C"/>
</dbReference>